<keyword evidence="3" id="KW-1185">Reference proteome</keyword>
<dbReference type="Proteomes" id="UP001064106">
    <property type="component" value="Unassembled WGS sequence"/>
</dbReference>
<gene>
    <name evidence="2" type="ORF">MA04_00688</name>
</gene>
<sequence>MEFEELLKERLKRNGKRLYHREGQELEFKEQFNLAALADYFRDFAAFSNNRGGFLIFGVKDSPREISGLSEKSKEQFEKVDPEKITGYLLEIFSSEIRWVQGSIEIDGMFCGAFYIWPSDTKPVIARKDEGKDQIIKNGEIYYRYGGRTQKVQGSELESIINHRIEQNNKSWLNLMAKIGRAGPQNAAILDTERGLIERDDSQVLVLDDDLAGKVKFVKEGEFKEKEGAPTLKLVGDVVPVDKVEVIQRVKENLTRSYPYSAMELADEVTKQVPGASKQNVWACISENDLKNNPDYSVYNFRNKRQEDAFKKNGTIPVATPSIYNHKAIEFIVNVLRSEKADKK</sequence>
<proteinExistence type="predicted"/>
<name>A0ABT2QV53_9GAMM</name>
<dbReference type="InterPro" id="IPR038461">
    <property type="entry name" value="Schlafen_AlbA_2_dom_sf"/>
</dbReference>
<dbReference type="InterPro" id="IPR007421">
    <property type="entry name" value="Schlafen_AlbA_2_dom"/>
</dbReference>
<evidence type="ECO:0000259" key="1">
    <source>
        <dbReference type="Pfam" id="PF04326"/>
    </source>
</evidence>
<comment type="caution">
    <text evidence="2">The sequence shown here is derived from an EMBL/GenBank/DDBJ whole genome shotgun (WGS) entry which is preliminary data.</text>
</comment>
<evidence type="ECO:0000313" key="3">
    <source>
        <dbReference type="Proteomes" id="UP001064106"/>
    </source>
</evidence>
<accession>A0ABT2QV53</accession>
<organism evidence="2 3">
    <name type="scientific">Alloalcanivorax balearicus MACL04</name>
    <dbReference type="NCBI Taxonomy" id="1177182"/>
    <lineage>
        <taxon>Bacteria</taxon>
        <taxon>Pseudomonadati</taxon>
        <taxon>Pseudomonadota</taxon>
        <taxon>Gammaproteobacteria</taxon>
        <taxon>Oceanospirillales</taxon>
        <taxon>Alcanivoracaceae</taxon>
        <taxon>Alloalcanivorax</taxon>
    </lineage>
</organism>
<dbReference type="Pfam" id="PF04326">
    <property type="entry name" value="SLFN_AlbA_2"/>
    <property type="match status" value="1"/>
</dbReference>
<dbReference type="Gene3D" id="3.30.950.30">
    <property type="entry name" value="Schlafen, AAA domain"/>
    <property type="match status" value="1"/>
</dbReference>
<reference evidence="2" key="1">
    <citation type="submission" date="2012-09" db="EMBL/GenBank/DDBJ databases">
        <title>Genome Sequence of alkane-degrading Bacterium Alcanivorax balearicus MACL04.</title>
        <authorList>
            <person name="Lai Q."/>
            <person name="Shao Z."/>
        </authorList>
    </citation>
    <scope>NUCLEOTIDE SEQUENCE</scope>
    <source>
        <strain evidence="2">MACL04</strain>
    </source>
</reference>
<protein>
    <submittedName>
        <fullName evidence="2">Transcriptional regulator</fullName>
    </submittedName>
</protein>
<dbReference type="EMBL" id="ARXS01000002">
    <property type="protein sequence ID" value="MCU5781388.1"/>
    <property type="molecule type" value="Genomic_DNA"/>
</dbReference>
<dbReference type="RefSeq" id="WP_262459456.1">
    <property type="nucleotide sequence ID" value="NZ_ARXS01000002.1"/>
</dbReference>
<feature type="domain" description="Schlafen AlbA-2" evidence="1">
    <location>
        <begin position="22"/>
        <end position="152"/>
    </location>
</feature>
<evidence type="ECO:0000313" key="2">
    <source>
        <dbReference type="EMBL" id="MCU5781388.1"/>
    </source>
</evidence>